<dbReference type="PANTHER" id="PTHR30566">
    <property type="entry name" value="YNAI-RELATED MECHANOSENSITIVE ION CHANNEL"/>
    <property type="match status" value="1"/>
</dbReference>
<dbReference type="Pfam" id="PF00924">
    <property type="entry name" value="MS_channel_2nd"/>
    <property type="match status" value="1"/>
</dbReference>
<keyword evidence="6 7" id="KW-0472">Membrane</keyword>
<evidence type="ECO:0000256" key="5">
    <source>
        <dbReference type="ARBA" id="ARBA00022989"/>
    </source>
</evidence>
<dbReference type="InterPro" id="IPR011014">
    <property type="entry name" value="MscS_channel_TM-2"/>
</dbReference>
<dbReference type="GO" id="GO:0055085">
    <property type="term" value="P:transmembrane transport"/>
    <property type="evidence" value="ECO:0007669"/>
    <property type="project" value="InterPro"/>
</dbReference>
<evidence type="ECO:0000313" key="12">
    <source>
        <dbReference type="Proteomes" id="UP000565078"/>
    </source>
</evidence>
<dbReference type="PANTHER" id="PTHR30566:SF25">
    <property type="entry name" value="INNER MEMBRANE PROTEIN"/>
    <property type="match status" value="1"/>
</dbReference>
<comment type="caution">
    <text evidence="11">The sequence shown here is derived from an EMBL/GenBank/DDBJ whole genome shotgun (WGS) entry which is preliminary data.</text>
</comment>
<sequence length="367" mass="41110">MPLLEIANETVFGNRLDAWFSTALFFIISAAVIIAIRHLALARLKSLSKRTSNKLDDAIVAGAERVGWPFYVFVSLAASATYVGLGGFGRRVIDLSTLAAVLFYAVRFLQFVIEGLVERYAASSQKNGKAQDPTILYFFAKLGGYLLWLVAALVLVDNAGYDITALIAGLGVAGIAIALGLQNILSDIFSSLSIYFDKPFKVGDFIILGTDMGVVKRIGIKTTRLQALQGEEIVISNRELTESRIHNFGKMSQRRVEFRFNITYETPLGKIKKVNELVKRSIHRVEGARLDRVHFKKFGEYSLDFEAVYYFPNANYNAYMDAQQTINYSLIELFSKEGIEFAYPLQRIMLSQEKEHGILISEGKRPR</sequence>
<comment type="similarity">
    <text evidence="2">Belongs to the MscS (TC 1.A.23) family.</text>
</comment>
<evidence type="ECO:0000259" key="10">
    <source>
        <dbReference type="Pfam" id="PF21088"/>
    </source>
</evidence>
<dbReference type="SUPFAM" id="SSF50182">
    <property type="entry name" value="Sm-like ribonucleoproteins"/>
    <property type="match status" value="1"/>
</dbReference>
<evidence type="ECO:0000259" key="8">
    <source>
        <dbReference type="Pfam" id="PF00924"/>
    </source>
</evidence>
<dbReference type="EMBL" id="DUGC01000073">
    <property type="protein sequence ID" value="HIH09954.1"/>
    <property type="molecule type" value="Genomic_DNA"/>
</dbReference>
<feature type="transmembrane region" description="Helical" evidence="7">
    <location>
        <begin position="70"/>
        <end position="89"/>
    </location>
</feature>
<dbReference type="InterPro" id="IPR049142">
    <property type="entry name" value="MS_channel_1st"/>
</dbReference>
<evidence type="ECO:0000259" key="9">
    <source>
        <dbReference type="Pfam" id="PF21082"/>
    </source>
</evidence>
<keyword evidence="4 7" id="KW-0812">Transmembrane</keyword>
<proteinExistence type="inferred from homology"/>
<keyword evidence="5 7" id="KW-1133">Transmembrane helix</keyword>
<evidence type="ECO:0000256" key="3">
    <source>
        <dbReference type="ARBA" id="ARBA00022475"/>
    </source>
</evidence>
<dbReference type="InterPro" id="IPR011066">
    <property type="entry name" value="MscS_channel_C_sf"/>
</dbReference>
<dbReference type="Pfam" id="PF21082">
    <property type="entry name" value="MS_channel_3rd"/>
    <property type="match status" value="1"/>
</dbReference>
<evidence type="ECO:0000256" key="4">
    <source>
        <dbReference type="ARBA" id="ARBA00022692"/>
    </source>
</evidence>
<dbReference type="InterPro" id="IPR049278">
    <property type="entry name" value="MS_channel_C"/>
</dbReference>
<reference evidence="12" key="1">
    <citation type="journal article" date="2020" name="bioRxiv">
        <title>A rank-normalized archaeal taxonomy based on genome phylogeny resolves widespread incomplete and uneven classifications.</title>
        <authorList>
            <person name="Rinke C."/>
            <person name="Chuvochina M."/>
            <person name="Mussig A.J."/>
            <person name="Chaumeil P.-A."/>
            <person name="Waite D.W."/>
            <person name="Whitman W.B."/>
            <person name="Parks D.H."/>
            <person name="Hugenholtz P."/>
        </authorList>
    </citation>
    <scope>NUCLEOTIDE SEQUENCE [LARGE SCALE GENOMIC DNA]</scope>
</reference>
<dbReference type="InterPro" id="IPR023408">
    <property type="entry name" value="MscS_beta-dom_sf"/>
</dbReference>
<evidence type="ECO:0000313" key="11">
    <source>
        <dbReference type="EMBL" id="HIH09954.1"/>
    </source>
</evidence>
<protein>
    <submittedName>
        <fullName evidence="11">Mechanosensitive ion channel</fullName>
    </submittedName>
</protein>
<dbReference type="GO" id="GO:0005886">
    <property type="term" value="C:plasma membrane"/>
    <property type="evidence" value="ECO:0007669"/>
    <property type="project" value="UniProtKB-SubCell"/>
</dbReference>
<evidence type="ECO:0000256" key="2">
    <source>
        <dbReference type="ARBA" id="ARBA00008017"/>
    </source>
</evidence>
<feature type="domain" description="Mechanosensitive ion channel MscS C-terminal" evidence="9">
    <location>
        <begin position="256"/>
        <end position="341"/>
    </location>
</feature>
<feature type="transmembrane region" description="Helical" evidence="7">
    <location>
        <begin position="134"/>
        <end position="155"/>
    </location>
</feature>
<keyword evidence="3" id="KW-1003">Cell membrane</keyword>
<evidence type="ECO:0000256" key="7">
    <source>
        <dbReference type="SAM" id="Phobius"/>
    </source>
</evidence>
<comment type="subcellular location">
    <subcellularLocation>
        <location evidence="1">Cell membrane</location>
        <topology evidence="1">Multi-pass membrane protein</topology>
    </subcellularLocation>
</comment>
<organism evidence="11 12">
    <name type="scientific">Candidatus Iainarchaeum sp</name>
    <dbReference type="NCBI Taxonomy" id="3101447"/>
    <lineage>
        <taxon>Archaea</taxon>
        <taxon>Candidatus Iainarchaeota</taxon>
        <taxon>Candidatus Iainarchaeia</taxon>
        <taxon>Candidatus Iainarchaeales</taxon>
        <taxon>Candidatus Iainarchaeaceae</taxon>
        <taxon>Candidatus Iainarchaeum</taxon>
    </lineage>
</organism>
<dbReference type="Pfam" id="PF21088">
    <property type="entry name" value="MS_channel_1st"/>
    <property type="match status" value="1"/>
</dbReference>
<feature type="transmembrane region" description="Helical" evidence="7">
    <location>
        <begin position="161"/>
        <end position="181"/>
    </location>
</feature>
<dbReference type="Proteomes" id="UP000565078">
    <property type="component" value="Unassembled WGS sequence"/>
</dbReference>
<dbReference type="Gene3D" id="1.10.287.1260">
    <property type="match status" value="1"/>
</dbReference>
<name>A0A7J4IYM8_9ARCH</name>
<dbReference type="Gene3D" id="2.30.30.60">
    <property type="match status" value="1"/>
</dbReference>
<feature type="transmembrane region" description="Helical" evidence="7">
    <location>
        <begin position="95"/>
        <end position="113"/>
    </location>
</feature>
<evidence type="ECO:0000256" key="6">
    <source>
        <dbReference type="ARBA" id="ARBA00023136"/>
    </source>
</evidence>
<dbReference type="AlphaFoldDB" id="A0A7J4IYM8"/>
<dbReference type="Gene3D" id="3.30.70.100">
    <property type="match status" value="1"/>
</dbReference>
<feature type="domain" description="Mechanosensitive ion channel MscS" evidence="8">
    <location>
        <begin position="183"/>
        <end position="248"/>
    </location>
</feature>
<gene>
    <name evidence="11" type="ORF">HA254_04775</name>
</gene>
<feature type="domain" description="Mechanosensitive ion channel transmembrane helices 2/3" evidence="10">
    <location>
        <begin position="145"/>
        <end position="182"/>
    </location>
</feature>
<dbReference type="InterPro" id="IPR006685">
    <property type="entry name" value="MscS_channel_2nd"/>
</dbReference>
<dbReference type="InterPro" id="IPR010920">
    <property type="entry name" value="LSM_dom_sf"/>
</dbReference>
<accession>A0A7J4IYM8</accession>
<dbReference type="SUPFAM" id="SSF82689">
    <property type="entry name" value="Mechanosensitive channel protein MscS (YggB), C-terminal domain"/>
    <property type="match status" value="1"/>
</dbReference>
<evidence type="ECO:0000256" key="1">
    <source>
        <dbReference type="ARBA" id="ARBA00004651"/>
    </source>
</evidence>
<dbReference type="SUPFAM" id="SSF82861">
    <property type="entry name" value="Mechanosensitive channel protein MscS (YggB), transmembrane region"/>
    <property type="match status" value="1"/>
</dbReference>
<feature type="transmembrane region" description="Helical" evidence="7">
    <location>
        <begin position="18"/>
        <end position="40"/>
    </location>
</feature>